<evidence type="ECO:0000313" key="1">
    <source>
        <dbReference type="EMBL" id="MDV3104823.1"/>
    </source>
</evidence>
<evidence type="ECO:0000313" key="2">
    <source>
        <dbReference type="Proteomes" id="UP001245683"/>
    </source>
</evidence>
<keyword evidence="2" id="KW-1185">Reference proteome</keyword>
<dbReference type="Proteomes" id="UP001245683">
    <property type="component" value="Unassembled WGS sequence"/>
</dbReference>
<accession>A0AAE4NXQ7</accession>
<comment type="caution">
    <text evidence="1">The sequence shown here is derived from an EMBL/GenBank/DDBJ whole genome shotgun (WGS) entry which is preliminary data.</text>
</comment>
<gene>
    <name evidence="1" type="ORF">RBI02_09805</name>
</gene>
<sequence length="165" mass="18485">MRKASLLAMLLFFGVINATVSALILIPNTTGNYSEVTAYGANIFGWHMAWVTSKWTFATSSTGQFLLDRNTYIETSTGGHLGDYGSWEYTQAIPSTNELEFWGYFTLHGLQILGNNIHGVMYNRVLFNGRTADGKNYQYQIYYGVNYIASEEESLPVAFSISIEV</sequence>
<dbReference type="RefSeq" id="WP_315343494.1">
    <property type="nucleotide sequence ID" value="NZ_JAVDZE010000007.1"/>
</dbReference>
<name>A0AAE4NXQ7_9EURY</name>
<dbReference type="EMBL" id="JAVDZE010000007">
    <property type="protein sequence ID" value="MDV3104823.1"/>
    <property type="molecule type" value="Genomic_DNA"/>
</dbReference>
<protein>
    <submittedName>
        <fullName evidence="1">Uncharacterized protein</fullName>
    </submittedName>
</protein>
<proteinExistence type="predicted"/>
<organism evidence="1 2">
    <name type="scientific">Thermococcus waiotapuensis</name>
    <dbReference type="NCBI Taxonomy" id="90909"/>
    <lineage>
        <taxon>Archaea</taxon>
        <taxon>Methanobacteriati</taxon>
        <taxon>Methanobacteriota</taxon>
        <taxon>Thermococci</taxon>
        <taxon>Thermococcales</taxon>
        <taxon>Thermococcaceae</taxon>
        <taxon>Thermococcus</taxon>
    </lineage>
</organism>
<dbReference type="AlphaFoldDB" id="A0AAE4NXQ7"/>
<reference evidence="1 2" key="1">
    <citation type="submission" date="2023-08" db="EMBL/GenBank/DDBJ databases">
        <title>Draft genome sequence of Thermococcus waiotapuensis WT1T, a thermophilic sulphur-dependent archaeon from order Thermococcales.</title>
        <authorList>
            <person name="Manners S.H."/>
            <person name="Carere C.R."/>
            <person name="Dhami M.K."/>
            <person name="Dobson R.C.J."/>
            <person name="Stott M.B."/>
        </authorList>
    </citation>
    <scope>NUCLEOTIDE SEQUENCE [LARGE SCALE GENOMIC DNA]</scope>
    <source>
        <strain evidence="1 2">WT1</strain>
    </source>
</reference>